<dbReference type="VEuPathDB" id="VectorBase:RSAN_042378"/>
<sequence length="451" mass="50042">MDQEMADTRQASVASTATKSFSSGKSSSSTKSKDSAKVRKPKKSRVHDVSKMSFQTTDAGPLIPTVTPTASRQQPRKSISVKGQYVEATAKAEAQSRYHGKVIMLLVLPAIAVFLVLMTVLIYVVTLEKPRMHVDTCRSDDCAAFGEELHAAINWSIDPCQDFHAFVCGGWDDPRRQTTTESRMVAAALDLAIEEVKADLARQGNAPQQRSKAAQFFESCVIAGTQKMHNLKEFADFRRSLGLLWPEHNPGDATHPLDVMINLALNWEMNFLFDLGSVATRESIALLVSRGRMDAVWEEKLRGASMIEAYENYVNAYYDVLKVNGSQIGLTADELLDIEKTILKAKYEFLHGPSRQDWFQVSALDGKTPSVPAGLWLTLLKKHDKQYNWAGEDTVIVEDVKILENLDHLAEGTGPRQVHHRNVVDIHSDAPLGGLWGTIAPIQWHAGRTDT</sequence>
<dbReference type="Proteomes" id="UP000821837">
    <property type="component" value="Chromosome 11"/>
</dbReference>
<gene>
    <name evidence="5" type="ORF">HPB52_022740</name>
</gene>
<proteinExistence type="inferred from homology"/>
<dbReference type="PANTHER" id="PTHR11733">
    <property type="entry name" value="ZINC METALLOPROTEASE FAMILY M13 NEPRILYSIN-RELATED"/>
    <property type="match status" value="1"/>
</dbReference>
<accession>A0A9D4QBV5</accession>
<dbReference type="GO" id="GO:0016485">
    <property type="term" value="P:protein processing"/>
    <property type="evidence" value="ECO:0007669"/>
    <property type="project" value="TreeGrafter"/>
</dbReference>
<feature type="compositionally biased region" description="Low complexity" evidence="2">
    <location>
        <begin position="14"/>
        <end position="30"/>
    </location>
</feature>
<evidence type="ECO:0000256" key="1">
    <source>
        <dbReference type="ARBA" id="ARBA00007357"/>
    </source>
</evidence>
<comment type="similarity">
    <text evidence="1">Belongs to the peptidase M13 family.</text>
</comment>
<evidence type="ECO:0000259" key="4">
    <source>
        <dbReference type="Pfam" id="PF05649"/>
    </source>
</evidence>
<dbReference type="GO" id="GO:0004222">
    <property type="term" value="F:metalloendopeptidase activity"/>
    <property type="evidence" value="ECO:0007669"/>
    <property type="project" value="InterPro"/>
</dbReference>
<dbReference type="PANTHER" id="PTHR11733:SF241">
    <property type="entry name" value="GH26575P-RELATED"/>
    <property type="match status" value="1"/>
</dbReference>
<dbReference type="SUPFAM" id="SSF55486">
    <property type="entry name" value="Metalloproteases ('zincins'), catalytic domain"/>
    <property type="match status" value="1"/>
</dbReference>
<keyword evidence="3" id="KW-0472">Membrane</keyword>
<keyword evidence="3" id="KW-1133">Transmembrane helix</keyword>
<protein>
    <recommendedName>
        <fullName evidence="4">Peptidase M13 N-terminal domain-containing protein</fullName>
    </recommendedName>
</protein>
<keyword evidence="3" id="KW-0812">Transmembrane</keyword>
<dbReference type="InterPro" id="IPR042089">
    <property type="entry name" value="Peptidase_M13_dom_2"/>
</dbReference>
<dbReference type="InterPro" id="IPR008753">
    <property type="entry name" value="Peptidase_M13_N"/>
</dbReference>
<reference evidence="5" key="1">
    <citation type="journal article" date="2020" name="Cell">
        <title>Large-Scale Comparative Analyses of Tick Genomes Elucidate Their Genetic Diversity and Vector Capacities.</title>
        <authorList>
            <consortium name="Tick Genome and Microbiome Consortium (TIGMIC)"/>
            <person name="Jia N."/>
            <person name="Wang J."/>
            <person name="Shi W."/>
            <person name="Du L."/>
            <person name="Sun Y."/>
            <person name="Zhan W."/>
            <person name="Jiang J.F."/>
            <person name="Wang Q."/>
            <person name="Zhang B."/>
            <person name="Ji P."/>
            <person name="Bell-Sakyi L."/>
            <person name="Cui X.M."/>
            <person name="Yuan T.T."/>
            <person name="Jiang B.G."/>
            <person name="Yang W.F."/>
            <person name="Lam T.T."/>
            <person name="Chang Q.C."/>
            <person name="Ding S.J."/>
            <person name="Wang X.J."/>
            <person name="Zhu J.G."/>
            <person name="Ruan X.D."/>
            <person name="Zhao L."/>
            <person name="Wei J.T."/>
            <person name="Ye R.Z."/>
            <person name="Que T.C."/>
            <person name="Du C.H."/>
            <person name="Zhou Y.H."/>
            <person name="Cheng J.X."/>
            <person name="Dai P.F."/>
            <person name="Guo W.B."/>
            <person name="Han X.H."/>
            <person name="Huang E.J."/>
            <person name="Li L.F."/>
            <person name="Wei W."/>
            <person name="Gao Y.C."/>
            <person name="Liu J.Z."/>
            <person name="Shao H.Z."/>
            <person name="Wang X."/>
            <person name="Wang C.C."/>
            <person name="Yang T.C."/>
            <person name="Huo Q.B."/>
            <person name="Li W."/>
            <person name="Chen H.Y."/>
            <person name="Chen S.E."/>
            <person name="Zhou L.G."/>
            <person name="Ni X.B."/>
            <person name="Tian J.H."/>
            <person name="Sheng Y."/>
            <person name="Liu T."/>
            <person name="Pan Y.S."/>
            <person name="Xia L.Y."/>
            <person name="Li J."/>
            <person name="Zhao F."/>
            <person name="Cao W.C."/>
        </authorList>
    </citation>
    <scope>NUCLEOTIDE SEQUENCE</scope>
    <source>
        <strain evidence="5">Rsan-2018</strain>
    </source>
</reference>
<feature type="region of interest" description="Disordered" evidence="2">
    <location>
        <begin position="1"/>
        <end position="78"/>
    </location>
</feature>
<dbReference type="Gene3D" id="3.40.390.10">
    <property type="entry name" value="Collagenase (Catalytic Domain)"/>
    <property type="match status" value="1"/>
</dbReference>
<feature type="domain" description="Peptidase M13 N-terminal" evidence="4">
    <location>
        <begin position="159"/>
        <end position="418"/>
    </location>
</feature>
<evidence type="ECO:0000313" key="5">
    <source>
        <dbReference type="EMBL" id="KAH7973181.1"/>
    </source>
</evidence>
<dbReference type="GO" id="GO:0005886">
    <property type="term" value="C:plasma membrane"/>
    <property type="evidence" value="ECO:0007669"/>
    <property type="project" value="TreeGrafter"/>
</dbReference>
<name>A0A9D4QBV5_RHISA</name>
<evidence type="ECO:0000313" key="6">
    <source>
        <dbReference type="Proteomes" id="UP000821837"/>
    </source>
</evidence>
<evidence type="ECO:0000256" key="3">
    <source>
        <dbReference type="SAM" id="Phobius"/>
    </source>
</evidence>
<keyword evidence="6" id="KW-1185">Reference proteome</keyword>
<organism evidence="5 6">
    <name type="scientific">Rhipicephalus sanguineus</name>
    <name type="common">Brown dog tick</name>
    <name type="synonym">Ixodes sanguineus</name>
    <dbReference type="NCBI Taxonomy" id="34632"/>
    <lineage>
        <taxon>Eukaryota</taxon>
        <taxon>Metazoa</taxon>
        <taxon>Ecdysozoa</taxon>
        <taxon>Arthropoda</taxon>
        <taxon>Chelicerata</taxon>
        <taxon>Arachnida</taxon>
        <taxon>Acari</taxon>
        <taxon>Parasitiformes</taxon>
        <taxon>Ixodida</taxon>
        <taxon>Ixodoidea</taxon>
        <taxon>Ixodidae</taxon>
        <taxon>Rhipicephalinae</taxon>
        <taxon>Rhipicephalus</taxon>
        <taxon>Rhipicephalus</taxon>
    </lineage>
</organism>
<feature type="compositionally biased region" description="Polar residues" evidence="2">
    <location>
        <begin position="66"/>
        <end position="77"/>
    </location>
</feature>
<dbReference type="InterPro" id="IPR000718">
    <property type="entry name" value="Peptidase_M13"/>
</dbReference>
<evidence type="ECO:0000256" key="2">
    <source>
        <dbReference type="SAM" id="MobiDB-lite"/>
    </source>
</evidence>
<dbReference type="AlphaFoldDB" id="A0A9D4QBV5"/>
<dbReference type="EMBL" id="JABSTV010001247">
    <property type="protein sequence ID" value="KAH7973181.1"/>
    <property type="molecule type" value="Genomic_DNA"/>
</dbReference>
<dbReference type="Gene3D" id="1.10.1380.10">
    <property type="entry name" value="Neutral endopeptidase , domain2"/>
    <property type="match status" value="1"/>
</dbReference>
<reference evidence="5" key="2">
    <citation type="submission" date="2021-09" db="EMBL/GenBank/DDBJ databases">
        <authorList>
            <person name="Jia N."/>
            <person name="Wang J."/>
            <person name="Shi W."/>
            <person name="Du L."/>
            <person name="Sun Y."/>
            <person name="Zhan W."/>
            <person name="Jiang J."/>
            <person name="Wang Q."/>
            <person name="Zhang B."/>
            <person name="Ji P."/>
            <person name="Sakyi L.B."/>
            <person name="Cui X."/>
            <person name="Yuan T."/>
            <person name="Jiang B."/>
            <person name="Yang W."/>
            <person name="Lam T.T.-Y."/>
            <person name="Chang Q."/>
            <person name="Ding S."/>
            <person name="Wang X."/>
            <person name="Zhu J."/>
            <person name="Ruan X."/>
            <person name="Zhao L."/>
            <person name="Wei J."/>
            <person name="Que T."/>
            <person name="Du C."/>
            <person name="Cheng J."/>
            <person name="Dai P."/>
            <person name="Han X."/>
            <person name="Huang E."/>
            <person name="Gao Y."/>
            <person name="Liu J."/>
            <person name="Shao H."/>
            <person name="Ye R."/>
            <person name="Li L."/>
            <person name="Wei W."/>
            <person name="Wang X."/>
            <person name="Wang C."/>
            <person name="Huo Q."/>
            <person name="Li W."/>
            <person name="Guo W."/>
            <person name="Chen H."/>
            <person name="Chen S."/>
            <person name="Zhou L."/>
            <person name="Zhou L."/>
            <person name="Ni X."/>
            <person name="Tian J."/>
            <person name="Zhou Y."/>
            <person name="Sheng Y."/>
            <person name="Liu T."/>
            <person name="Pan Y."/>
            <person name="Xia L."/>
            <person name="Li J."/>
            <person name="Zhao F."/>
            <person name="Cao W."/>
        </authorList>
    </citation>
    <scope>NUCLEOTIDE SEQUENCE</scope>
    <source>
        <strain evidence="5">Rsan-2018</strain>
        <tissue evidence="5">Larvae</tissue>
    </source>
</reference>
<dbReference type="PROSITE" id="PS51885">
    <property type="entry name" value="NEPRILYSIN"/>
    <property type="match status" value="1"/>
</dbReference>
<dbReference type="Pfam" id="PF05649">
    <property type="entry name" value="Peptidase_M13_N"/>
    <property type="match status" value="1"/>
</dbReference>
<dbReference type="InterPro" id="IPR024079">
    <property type="entry name" value="MetalloPept_cat_dom_sf"/>
</dbReference>
<comment type="caution">
    <text evidence="5">The sequence shown here is derived from an EMBL/GenBank/DDBJ whole genome shotgun (WGS) entry which is preliminary data.</text>
</comment>
<feature type="transmembrane region" description="Helical" evidence="3">
    <location>
        <begin position="102"/>
        <end position="125"/>
    </location>
</feature>